<evidence type="ECO:0000313" key="3">
    <source>
        <dbReference type="Proteomes" id="UP001601992"/>
    </source>
</evidence>
<accession>A0ABW6SGD7</accession>
<name>A0ABW6SGD7_9NOCA</name>
<gene>
    <name evidence="2" type="ORF">ACFYXQ_41390</name>
</gene>
<evidence type="ECO:0000313" key="2">
    <source>
        <dbReference type="EMBL" id="MFF3574221.1"/>
    </source>
</evidence>
<organism evidence="2 3">
    <name type="scientific">Nocardia jiangxiensis</name>
    <dbReference type="NCBI Taxonomy" id="282685"/>
    <lineage>
        <taxon>Bacteria</taxon>
        <taxon>Bacillati</taxon>
        <taxon>Actinomycetota</taxon>
        <taxon>Actinomycetes</taxon>
        <taxon>Mycobacteriales</taxon>
        <taxon>Nocardiaceae</taxon>
        <taxon>Nocardia</taxon>
    </lineage>
</organism>
<feature type="region of interest" description="Disordered" evidence="1">
    <location>
        <begin position="48"/>
        <end position="72"/>
    </location>
</feature>
<dbReference type="EMBL" id="JBIAQY010000025">
    <property type="protein sequence ID" value="MFF3574221.1"/>
    <property type="molecule type" value="Genomic_DNA"/>
</dbReference>
<feature type="compositionally biased region" description="Basic and acidic residues" evidence="1">
    <location>
        <begin position="53"/>
        <end position="71"/>
    </location>
</feature>
<dbReference type="Proteomes" id="UP001601992">
    <property type="component" value="Unassembled WGS sequence"/>
</dbReference>
<dbReference type="RefSeq" id="WP_040826151.1">
    <property type="nucleotide sequence ID" value="NZ_JBIAQY010000025.1"/>
</dbReference>
<reference evidence="2 3" key="1">
    <citation type="submission" date="2024-10" db="EMBL/GenBank/DDBJ databases">
        <title>The Natural Products Discovery Center: Release of the First 8490 Sequenced Strains for Exploring Actinobacteria Biosynthetic Diversity.</title>
        <authorList>
            <person name="Kalkreuter E."/>
            <person name="Kautsar S.A."/>
            <person name="Yang D."/>
            <person name="Bader C.D."/>
            <person name="Teijaro C.N."/>
            <person name="Fluegel L."/>
            <person name="Davis C.M."/>
            <person name="Simpson J.R."/>
            <person name="Lauterbach L."/>
            <person name="Steele A.D."/>
            <person name="Gui C."/>
            <person name="Meng S."/>
            <person name="Li G."/>
            <person name="Viehrig K."/>
            <person name="Ye F."/>
            <person name="Su P."/>
            <person name="Kiefer A.F."/>
            <person name="Nichols A."/>
            <person name="Cepeda A.J."/>
            <person name="Yan W."/>
            <person name="Fan B."/>
            <person name="Jiang Y."/>
            <person name="Adhikari A."/>
            <person name="Zheng C.-J."/>
            <person name="Schuster L."/>
            <person name="Cowan T.M."/>
            <person name="Smanski M.J."/>
            <person name="Chevrette M.G."/>
            <person name="De Carvalho L.P.S."/>
            <person name="Shen B."/>
        </authorList>
    </citation>
    <scope>NUCLEOTIDE SEQUENCE [LARGE SCALE GENOMIC DNA]</scope>
    <source>
        <strain evidence="2 3">NPDC002593</strain>
    </source>
</reference>
<protein>
    <submittedName>
        <fullName evidence="2">Uncharacterized protein</fullName>
    </submittedName>
</protein>
<proteinExistence type="predicted"/>
<evidence type="ECO:0000256" key="1">
    <source>
        <dbReference type="SAM" id="MobiDB-lite"/>
    </source>
</evidence>
<keyword evidence="3" id="KW-1185">Reference proteome</keyword>
<sequence>MTGHPDPTELRHVEKADVYKAGRLAGHLHRERDDVLFTYAESYLADPATAPDRTMDRSGRHNRLRRQDHTHHLAAMLTERSKELRRSHS</sequence>
<comment type="caution">
    <text evidence="2">The sequence shown here is derived from an EMBL/GenBank/DDBJ whole genome shotgun (WGS) entry which is preliminary data.</text>
</comment>